<dbReference type="InterPro" id="IPR028994">
    <property type="entry name" value="Integrin_alpha_N"/>
</dbReference>
<keyword evidence="1" id="KW-0732">Signal</keyword>
<dbReference type="PROSITE" id="PS51257">
    <property type="entry name" value="PROKAR_LIPOPROTEIN"/>
    <property type="match status" value="1"/>
</dbReference>
<dbReference type="RefSeq" id="WP_160042079.1">
    <property type="nucleotide sequence ID" value="NZ_BORQ01000001.1"/>
</dbReference>
<dbReference type="SUPFAM" id="SSF69318">
    <property type="entry name" value="Integrin alpha N-terminal domain"/>
    <property type="match status" value="1"/>
</dbReference>
<evidence type="ECO:0000313" key="2">
    <source>
        <dbReference type="EMBL" id="GIO29112.1"/>
    </source>
</evidence>
<proteinExistence type="predicted"/>
<dbReference type="AlphaFoldDB" id="A0A920CA47"/>
<keyword evidence="3" id="KW-1185">Reference proteome</keyword>
<name>A0A920CA47_9BACL</name>
<feature type="signal peptide" evidence="1">
    <location>
        <begin position="1"/>
        <end position="19"/>
    </location>
</feature>
<dbReference type="Gene3D" id="2.130.10.130">
    <property type="entry name" value="Integrin alpha, N-terminal"/>
    <property type="match status" value="1"/>
</dbReference>
<organism evidence="2 3">
    <name type="scientific">Paenibacillus albilobatus</name>
    <dbReference type="NCBI Taxonomy" id="2716884"/>
    <lineage>
        <taxon>Bacteria</taxon>
        <taxon>Bacillati</taxon>
        <taxon>Bacillota</taxon>
        <taxon>Bacilli</taxon>
        <taxon>Bacillales</taxon>
        <taxon>Paenibacillaceae</taxon>
        <taxon>Paenibacillus</taxon>
    </lineage>
</organism>
<protein>
    <recommendedName>
        <fullName evidence="4">VCBS repeat-containing protein</fullName>
    </recommendedName>
</protein>
<reference evidence="2" key="1">
    <citation type="submission" date="2021-03" db="EMBL/GenBank/DDBJ databases">
        <title>Antimicrobial resistance genes in bacteria isolated from Japanese honey, and their potential for conferring macrolide and lincosamide resistance in the American foulbrood pathogen Paenibacillus larvae.</title>
        <authorList>
            <person name="Okamoto M."/>
            <person name="Kumagai M."/>
            <person name="Kanamori H."/>
            <person name="Takamatsu D."/>
        </authorList>
    </citation>
    <scope>NUCLEOTIDE SEQUENCE</scope>
    <source>
        <strain evidence="2">J2TS6</strain>
    </source>
</reference>
<sequence>MPRRFIIASVILTPFLFLAGCGAPATPVDLIRPPLAVTNLQTDHISRDLAKLLPDQAQILSPMQQKGGKDISFGDLDGDGVDEAVVVFQVKNRTGKLLKAALFMQHNKKWRIVSEVDGFGYGLDVAEIKDVNHDGRPELALGWSLGDAGNGLDIYGWEEDKLKLISKKVYQGPLELD</sequence>
<dbReference type="Proteomes" id="UP000679779">
    <property type="component" value="Unassembled WGS sequence"/>
</dbReference>
<accession>A0A920CA47</accession>
<evidence type="ECO:0008006" key="4">
    <source>
        <dbReference type="Google" id="ProtNLM"/>
    </source>
</evidence>
<evidence type="ECO:0000256" key="1">
    <source>
        <dbReference type="SAM" id="SignalP"/>
    </source>
</evidence>
<comment type="caution">
    <text evidence="2">The sequence shown here is derived from an EMBL/GenBank/DDBJ whole genome shotgun (WGS) entry which is preliminary data.</text>
</comment>
<dbReference type="EMBL" id="BORQ01000001">
    <property type="protein sequence ID" value="GIO29112.1"/>
    <property type="molecule type" value="Genomic_DNA"/>
</dbReference>
<evidence type="ECO:0000313" key="3">
    <source>
        <dbReference type="Proteomes" id="UP000679779"/>
    </source>
</evidence>
<feature type="chain" id="PRO_5039277971" description="VCBS repeat-containing protein" evidence="1">
    <location>
        <begin position="20"/>
        <end position="177"/>
    </location>
</feature>
<gene>
    <name evidence="2" type="ORF">J2TS6_02530</name>
</gene>